<keyword evidence="3" id="KW-1133">Transmembrane helix</keyword>
<dbReference type="Pfam" id="PF13098">
    <property type="entry name" value="Thioredoxin_2"/>
    <property type="match status" value="1"/>
</dbReference>
<dbReference type="GO" id="GO:0006457">
    <property type="term" value="P:protein folding"/>
    <property type="evidence" value="ECO:0007669"/>
    <property type="project" value="TreeGrafter"/>
</dbReference>
<dbReference type="Gene3D" id="3.40.30.10">
    <property type="entry name" value="Glutaredoxin"/>
    <property type="match status" value="1"/>
</dbReference>
<dbReference type="PANTHER" id="PTHR45672:SF3">
    <property type="entry name" value="THIOREDOXIN DOMAIN-CONTAINING PROTEIN 5"/>
    <property type="match status" value="1"/>
</dbReference>
<comment type="similarity">
    <text evidence="1">Belongs to the protein disulfide isomerase family.</text>
</comment>
<feature type="domain" description="Thioredoxin-like fold" evidence="4">
    <location>
        <begin position="58"/>
        <end position="150"/>
    </location>
</feature>
<dbReference type="SUPFAM" id="SSF52833">
    <property type="entry name" value="Thioredoxin-like"/>
    <property type="match status" value="1"/>
</dbReference>
<keyword evidence="3" id="KW-0472">Membrane</keyword>
<feature type="transmembrane region" description="Helical" evidence="3">
    <location>
        <begin position="14"/>
        <end position="35"/>
    </location>
</feature>
<keyword evidence="2" id="KW-0732">Signal</keyword>
<dbReference type="AlphaFoldDB" id="A0A6C0HY38"/>
<evidence type="ECO:0000313" key="5">
    <source>
        <dbReference type="EMBL" id="QHT85691.1"/>
    </source>
</evidence>
<dbReference type="PANTHER" id="PTHR45672">
    <property type="entry name" value="PROTEIN DISULFIDE-ISOMERASE C17H9.14C-RELATED"/>
    <property type="match status" value="1"/>
</dbReference>
<evidence type="ECO:0000256" key="2">
    <source>
        <dbReference type="ARBA" id="ARBA00022729"/>
    </source>
</evidence>
<dbReference type="EMBL" id="MN740043">
    <property type="protein sequence ID" value="QHT85691.1"/>
    <property type="molecule type" value="Genomic_DNA"/>
</dbReference>
<protein>
    <recommendedName>
        <fullName evidence="4">Thioredoxin-like fold domain-containing protein</fullName>
    </recommendedName>
</protein>
<evidence type="ECO:0000259" key="4">
    <source>
        <dbReference type="Pfam" id="PF13098"/>
    </source>
</evidence>
<dbReference type="CDD" id="cd02961">
    <property type="entry name" value="PDI_a_family"/>
    <property type="match status" value="1"/>
</dbReference>
<keyword evidence="3" id="KW-0812">Transmembrane</keyword>
<evidence type="ECO:0000256" key="1">
    <source>
        <dbReference type="ARBA" id="ARBA00006347"/>
    </source>
</evidence>
<sequence length="170" mass="19587">MNIITYIYEKTRPYHFNIIISILVIFFSIIAYYAYNKYFASKQNMKPFDNVANANDSAENNSAQIYFFHAQWCPHCQKAYPEWTKFATVTNKKVINGYLVECIEVDCTGDNGDGSNEKIEATPHDTAELISKYNINSYPTIKMIKDGETIDFEAKITENSLQKFVKSVLE</sequence>
<evidence type="ECO:0000256" key="3">
    <source>
        <dbReference type="SAM" id="Phobius"/>
    </source>
</evidence>
<dbReference type="InterPro" id="IPR051063">
    <property type="entry name" value="PDI"/>
</dbReference>
<reference evidence="5" key="1">
    <citation type="journal article" date="2020" name="Nature">
        <title>Giant virus diversity and host interactions through global metagenomics.</title>
        <authorList>
            <person name="Schulz F."/>
            <person name="Roux S."/>
            <person name="Paez-Espino D."/>
            <person name="Jungbluth S."/>
            <person name="Walsh D.A."/>
            <person name="Denef V.J."/>
            <person name="McMahon K.D."/>
            <person name="Konstantinidis K.T."/>
            <person name="Eloe-Fadrosh E.A."/>
            <person name="Kyrpides N.C."/>
            <person name="Woyke T."/>
        </authorList>
    </citation>
    <scope>NUCLEOTIDE SEQUENCE</scope>
    <source>
        <strain evidence="5">GVMAG-M-3300023184-182</strain>
    </source>
</reference>
<dbReference type="GO" id="GO:0003756">
    <property type="term" value="F:protein disulfide isomerase activity"/>
    <property type="evidence" value="ECO:0007669"/>
    <property type="project" value="TreeGrafter"/>
</dbReference>
<dbReference type="InterPro" id="IPR036249">
    <property type="entry name" value="Thioredoxin-like_sf"/>
</dbReference>
<organism evidence="5">
    <name type="scientific">viral metagenome</name>
    <dbReference type="NCBI Taxonomy" id="1070528"/>
    <lineage>
        <taxon>unclassified sequences</taxon>
        <taxon>metagenomes</taxon>
        <taxon>organismal metagenomes</taxon>
    </lineage>
</organism>
<dbReference type="InterPro" id="IPR012336">
    <property type="entry name" value="Thioredoxin-like_fold"/>
</dbReference>
<accession>A0A6C0HY38</accession>
<proteinExistence type="inferred from homology"/>
<dbReference type="GO" id="GO:0005783">
    <property type="term" value="C:endoplasmic reticulum"/>
    <property type="evidence" value="ECO:0007669"/>
    <property type="project" value="TreeGrafter"/>
</dbReference>
<name>A0A6C0HY38_9ZZZZ</name>